<dbReference type="Pfam" id="PF13470">
    <property type="entry name" value="PIN_3"/>
    <property type="match status" value="1"/>
</dbReference>
<evidence type="ECO:0000313" key="3">
    <source>
        <dbReference type="Proteomes" id="UP000823883"/>
    </source>
</evidence>
<evidence type="ECO:0000259" key="1">
    <source>
        <dbReference type="Pfam" id="PF13470"/>
    </source>
</evidence>
<dbReference type="Gene3D" id="3.40.50.1010">
    <property type="entry name" value="5'-nuclease"/>
    <property type="match status" value="1"/>
</dbReference>
<evidence type="ECO:0000313" key="2">
    <source>
        <dbReference type="EMBL" id="HJC48792.1"/>
    </source>
</evidence>
<proteinExistence type="predicted"/>
<dbReference type="AlphaFoldDB" id="A0A9D2T6Y5"/>
<name>A0A9D2T6Y5_9FIRM</name>
<dbReference type="InterPro" id="IPR002716">
    <property type="entry name" value="PIN_dom"/>
</dbReference>
<dbReference type="SUPFAM" id="SSF88723">
    <property type="entry name" value="PIN domain-like"/>
    <property type="match status" value="1"/>
</dbReference>
<dbReference type="EMBL" id="DWWL01000079">
    <property type="protein sequence ID" value="HJC48792.1"/>
    <property type="molecule type" value="Genomic_DNA"/>
</dbReference>
<dbReference type="Proteomes" id="UP000823883">
    <property type="component" value="Unassembled WGS sequence"/>
</dbReference>
<gene>
    <name evidence="2" type="ORF">IAA04_12160</name>
</gene>
<reference evidence="2" key="1">
    <citation type="journal article" date="2021" name="PeerJ">
        <title>Extensive microbial diversity within the chicken gut microbiome revealed by metagenomics and culture.</title>
        <authorList>
            <person name="Gilroy R."/>
            <person name="Ravi A."/>
            <person name="Getino M."/>
            <person name="Pursley I."/>
            <person name="Horton D.L."/>
            <person name="Alikhan N.F."/>
            <person name="Baker D."/>
            <person name="Gharbi K."/>
            <person name="Hall N."/>
            <person name="Watson M."/>
            <person name="Adriaenssens E.M."/>
            <person name="Foster-Nyarko E."/>
            <person name="Jarju S."/>
            <person name="Secka A."/>
            <person name="Antonio M."/>
            <person name="Oren A."/>
            <person name="Chaudhuri R.R."/>
            <person name="La Ragione R."/>
            <person name="Hildebrand F."/>
            <person name="Pallen M.J."/>
        </authorList>
    </citation>
    <scope>NUCLEOTIDE SEQUENCE</scope>
    <source>
        <strain evidence="2">CHK183-5548</strain>
    </source>
</reference>
<dbReference type="CDD" id="cd09854">
    <property type="entry name" value="PIN_VapC-like"/>
    <property type="match status" value="1"/>
</dbReference>
<organism evidence="2 3">
    <name type="scientific">Candidatus Lachnoclostridium pullistercoris</name>
    <dbReference type="NCBI Taxonomy" id="2838632"/>
    <lineage>
        <taxon>Bacteria</taxon>
        <taxon>Bacillati</taxon>
        <taxon>Bacillota</taxon>
        <taxon>Clostridia</taxon>
        <taxon>Lachnospirales</taxon>
        <taxon>Lachnospiraceae</taxon>
    </lineage>
</organism>
<feature type="domain" description="PIN" evidence="1">
    <location>
        <begin position="2"/>
        <end position="117"/>
    </location>
</feature>
<comment type="caution">
    <text evidence="2">The sequence shown here is derived from an EMBL/GenBank/DDBJ whole genome shotgun (WGS) entry which is preliminary data.</text>
</comment>
<reference evidence="2" key="2">
    <citation type="submission" date="2021-04" db="EMBL/GenBank/DDBJ databases">
        <authorList>
            <person name="Gilroy R."/>
        </authorList>
    </citation>
    <scope>NUCLEOTIDE SEQUENCE</scope>
    <source>
        <strain evidence="2">CHK183-5548</strain>
    </source>
</reference>
<protein>
    <submittedName>
        <fullName evidence="2">PIN domain-containing protein</fullName>
    </submittedName>
</protein>
<sequence>MKILIDTNVILDIVQKREPFFTDSYQALRRAIETDTECLISASAVTDIFYILRKAFQSAPKAKIRIEQLSQLVTFADVQGADIHTALMRSMPDFEDAVVDAVAERNGASCILTRNIRDFAGSSVPAVTPTEFLKK</sequence>
<accession>A0A9D2T6Y5</accession>
<dbReference type="InterPro" id="IPR029060">
    <property type="entry name" value="PIN-like_dom_sf"/>
</dbReference>